<keyword evidence="5 6" id="KW-0472">Membrane</keyword>
<keyword evidence="2" id="KW-1003">Cell membrane</keyword>
<feature type="transmembrane region" description="Helical" evidence="6">
    <location>
        <begin position="373"/>
        <end position="398"/>
    </location>
</feature>
<evidence type="ECO:0000256" key="5">
    <source>
        <dbReference type="ARBA" id="ARBA00023136"/>
    </source>
</evidence>
<feature type="transmembrane region" description="Helical" evidence="6">
    <location>
        <begin position="88"/>
        <end position="111"/>
    </location>
</feature>
<comment type="subcellular location">
    <subcellularLocation>
        <location evidence="1">Cell membrane</location>
        <topology evidence="1">Multi-pass membrane protein</topology>
    </subcellularLocation>
</comment>
<feature type="transmembrane region" description="Helical" evidence="6">
    <location>
        <begin position="12"/>
        <end position="40"/>
    </location>
</feature>
<keyword evidence="8" id="KW-1185">Reference proteome</keyword>
<evidence type="ECO:0000256" key="2">
    <source>
        <dbReference type="ARBA" id="ARBA00022475"/>
    </source>
</evidence>
<evidence type="ECO:0000256" key="1">
    <source>
        <dbReference type="ARBA" id="ARBA00004651"/>
    </source>
</evidence>
<proteinExistence type="predicted"/>
<dbReference type="PANTHER" id="PTHR30250:SF11">
    <property type="entry name" value="O-ANTIGEN TRANSPORTER-RELATED"/>
    <property type="match status" value="1"/>
</dbReference>
<reference evidence="7 8" key="1">
    <citation type="submission" date="2019-03" db="EMBL/GenBank/DDBJ databases">
        <title>Genomic Encyclopedia of Type Strains, Phase IV (KMG-IV): sequencing the most valuable type-strain genomes for metagenomic binning, comparative biology and taxonomic classification.</title>
        <authorList>
            <person name="Goeker M."/>
        </authorList>
    </citation>
    <scope>NUCLEOTIDE SEQUENCE [LARGE SCALE GENOMIC DNA]</scope>
    <source>
        <strain evidence="7 8">DSM 25894</strain>
    </source>
</reference>
<dbReference type="OrthoDB" id="3249502at2"/>
<feature type="transmembrane region" description="Helical" evidence="6">
    <location>
        <begin position="183"/>
        <end position="204"/>
    </location>
</feature>
<feature type="transmembrane region" description="Helical" evidence="6">
    <location>
        <begin position="301"/>
        <end position="321"/>
    </location>
</feature>
<dbReference type="InterPro" id="IPR002797">
    <property type="entry name" value="Polysacc_synth"/>
</dbReference>
<evidence type="ECO:0000256" key="4">
    <source>
        <dbReference type="ARBA" id="ARBA00022989"/>
    </source>
</evidence>
<feature type="transmembrane region" description="Helical" evidence="6">
    <location>
        <begin position="155"/>
        <end position="177"/>
    </location>
</feature>
<keyword evidence="3 6" id="KW-0812">Transmembrane</keyword>
<dbReference type="InterPro" id="IPR050833">
    <property type="entry name" value="Poly_Biosynth_Transport"/>
</dbReference>
<dbReference type="AlphaFoldDB" id="A0A4R3NAH8"/>
<gene>
    <name evidence="7" type="ORF">EDD68_102164</name>
</gene>
<dbReference type="EMBL" id="SMAN01000002">
    <property type="protein sequence ID" value="TCT26462.1"/>
    <property type="molecule type" value="Genomic_DNA"/>
</dbReference>
<evidence type="ECO:0000313" key="7">
    <source>
        <dbReference type="EMBL" id="TCT26462.1"/>
    </source>
</evidence>
<dbReference type="GO" id="GO:0005886">
    <property type="term" value="C:plasma membrane"/>
    <property type="evidence" value="ECO:0007669"/>
    <property type="project" value="UniProtKB-SubCell"/>
</dbReference>
<sequence length="413" mass="46622">MYLKKTLKKNIFLRNSILYILGGIVTPLVGFLMLPIYTYYLSPSEYAIMTTVQTLVGLFEIFLIFSLKGAITRFYYDFKDQTIKQREYLGSILLFSILLSSCIAVVLIYFYEFIGGILFNNIPVFPFYFYLIGISWASALLSIPMALFRVQEKAGLFVLINTVKAALIMLLTIYLIIGKGLGAESALISQLLFTSILLIFSYILQYKSFKFKINLNFVKQSLKYSIPMMPHVASVWIINSSDRIILEKFVDLNDLGVYSLAVQISMVLALFYTSVNNAFVPRYMRLRTEEKQAEAEKLLKIFFYIVLVFGLISIPVAMFGLKLISSSGFYGPILLLPSLLIAQIIKGFYYIPVAKILYEKKTKSIATSSSLSAMINVIISLILIPVIGIFGAVCSTIVSESVRLLLMLKASKR</sequence>
<feature type="transmembrane region" description="Helical" evidence="6">
    <location>
        <begin position="333"/>
        <end position="352"/>
    </location>
</feature>
<comment type="caution">
    <text evidence="7">The sequence shown here is derived from an EMBL/GenBank/DDBJ whole genome shotgun (WGS) entry which is preliminary data.</text>
</comment>
<organism evidence="7 8">
    <name type="scientific">Melghiribacillus thermohalophilus</name>
    <dbReference type="NCBI Taxonomy" id="1324956"/>
    <lineage>
        <taxon>Bacteria</taxon>
        <taxon>Bacillati</taxon>
        <taxon>Bacillota</taxon>
        <taxon>Bacilli</taxon>
        <taxon>Bacillales</taxon>
        <taxon>Bacillaceae</taxon>
        <taxon>Melghiribacillus</taxon>
    </lineage>
</organism>
<protein>
    <submittedName>
        <fullName evidence="7">O-antigen/teichoic acid export membrane protein</fullName>
    </submittedName>
</protein>
<accession>A0A4R3NAH8</accession>
<name>A0A4R3NAH8_9BACI</name>
<feature type="transmembrane region" description="Helical" evidence="6">
    <location>
        <begin position="46"/>
        <end position="67"/>
    </location>
</feature>
<feature type="transmembrane region" description="Helical" evidence="6">
    <location>
        <begin position="224"/>
        <end position="245"/>
    </location>
</feature>
<evidence type="ECO:0000313" key="8">
    <source>
        <dbReference type="Proteomes" id="UP000294650"/>
    </source>
</evidence>
<evidence type="ECO:0000256" key="3">
    <source>
        <dbReference type="ARBA" id="ARBA00022692"/>
    </source>
</evidence>
<feature type="transmembrane region" description="Helical" evidence="6">
    <location>
        <begin position="257"/>
        <end position="280"/>
    </location>
</feature>
<feature type="transmembrane region" description="Helical" evidence="6">
    <location>
        <begin position="127"/>
        <end position="148"/>
    </location>
</feature>
<dbReference type="RefSeq" id="WP_132370818.1">
    <property type="nucleotide sequence ID" value="NZ_SMAN01000002.1"/>
</dbReference>
<keyword evidence="4 6" id="KW-1133">Transmembrane helix</keyword>
<dbReference type="PANTHER" id="PTHR30250">
    <property type="entry name" value="PST FAMILY PREDICTED COLANIC ACID TRANSPORTER"/>
    <property type="match status" value="1"/>
</dbReference>
<evidence type="ECO:0000256" key="6">
    <source>
        <dbReference type="SAM" id="Phobius"/>
    </source>
</evidence>
<dbReference type="Pfam" id="PF01943">
    <property type="entry name" value="Polysacc_synt"/>
    <property type="match status" value="1"/>
</dbReference>
<dbReference type="Proteomes" id="UP000294650">
    <property type="component" value="Unassembled WGS sequence"/>
</dbReference>